<evidence type="ECO:0000313" key="24">
    <source>
        <dbReference type="EMBL" id="TRY64024.1"/>
    </source>
</evidence>
<evidence type="ECO:0000256" key="7">
    <source>
        <dbReference type="ARBA" id="ARBA00022687"/>
    </source>
</evidence>
<evidence type="ECO:0000256" key="3">
    <source>
        <dbReference type="ARBA" id="ARBA00004653"/>
    </source>
</evidence>
<dbReference type="GO" id="GO:0042734">
    <property type="term" value="C:presynaptic membrane"/>
    <property type="evidence" value="ECO:0007669"/>
    <property type="project" value="UniProtKB-SubCell"/>
</dbReference>
<dbReference type="GO" id="GO:0061355">
    <property type="term" value="P:Wnt protein secretion"/>
    <property type="evidence" value="ECO:0007669"/>
    <property type="project" value="TreeGrafter"/>
</dbReference>
<dbReference type="Pfam" id="PF21883">
    <property type="entry name" value="WLS_GOLD"/>
    <property type="match status" value="1"/>
</dbReference>
<evidence type="ECO:0000259" key="23">
    <source>
        <dbReference type="Pfam" id="PF21883"/>
    </source>
</evidence>
<evidence type="ECO:0000256" key="14">
    <source>
        <dbReference type="ARBA" id="ARBA00023273"/>
    </source>
</evidence>
<dbReference type="EMBL" id="VCGU01000458">
    <property type="protein sequence ID" value="TRY64024.1"/>
    <property type="molecule type" value="Genomic_DNA"/>
</dbReference>
<dbReference type="Proteomes" id="UP000318571">
    <property type="component" value="Chromosome 10"/>
</dbReference>
<comment type="function">
    <text evidence="16">A segment polarity gene required for wingless (wg)-dependent patterning processes, acting in both wg-sending cells and wg-target cells. In non-neuronal cells wls directs wg secretion. The wls traffic loop encompasses the Golgi, the cell surface, an endocytic compartment and a retrograde route leading back to the Golgi, and involves clathrin-mediated endocytosis and the retromer complex (a conserved protein complex consisting of Vps35 and Vps26). In neuronal cells (the larval motorneuron NMJ), the wg signal moves across the synapse via the release of wls-containing exosome-like vesicles. Postsynaptic wls is required for the trafficking of fz2 through the fz2-interacting protein Grip.</text>
</comment>
<feature type="transmembrane region" description="Helical" evidence="21">
    <location>
        <begin position="453"/>
        <end position="474"/>
    </location>
</feature>
<feature type="transmembrane region" description="Helical" evidence="21">
    <location>
        <begin position="191"/>
        <end position="212"/>
    </location>
</feature>
<evidence type="ECO:0000256" key="20">
    <source>
        <dbReference type="RuleBase" id="RU000668"/>
    </source>
</evidence>
<protein>
    <recommendedName>
        <fullName evidence="5">Protein wntless</fullName>
    </recommendedName>
</protein>
<sequence>VHGGPSEGKMRFPGAIIEIMSTRKLTYLVGILFLPKWPPSSWRYVNVLSPRKGKCQRIENFAARDEEIQHLTANTWSRFQIPLPRDKIALDYRIASDGLKGRVYEVSLADLQNEHDAERSYRKFSLICEEVQGKNCLTTFHSSTLTTDKLRSMVKKWQTLIEAHIDSPRWSIRRKMSSHGAIIEIMSTRKLTYLVGILFLAQVATFFLGAVISPTPNSSLQVLATKCIDPKADINGRKWFYPRGKGKCQRIENFAAESEEIQHLTAEHVVFAFQIPLPRDKIALDYSRWQQNLMGILQLDIGYEEGFDHEPSVELFMKARLGYRNMGDSEDDWKLIDSSFVHRTMNCEIDEDKKELGYNYNCSMLNLFELGSLHHDYYLLNIRLPSIYEEDGTVIDINNSVGKLQDVWMVAIHQNGGFTKVWVSLKTVFFPIILIEMIWYWRRISQLPRQATLLEKGLFALGCALTFLNVPFEFFTLSYDMPWLILLNDIKQGVFYATLMIFWLIFAGEHCINDAGPGEKNGIKAYWKKLAVILFGCSCLLVFDICERGTQLKNPFYSIWTTEFGTNVALGFIILAGISAGVFFIFLCYMIYRVFMTISEKQASISSMSRVRQIHYQGIIWRFRFLMLATLVTAALTTIGFILGQVSEGQYKWDENISLEYTSGFMTGVYGMWNIYIFGLLFLYAPSHKNWPGSESSALDSSGDPGVNGEEIEFTMHRGARSDASEISSLTEFIRHQATD</sequence>
<feature type="domain" description="Wntless-like transmembrane" evidence="22">
    <location>
        <begin position="415"/>
        <end position="688"/>
    </location>
</feature>
<reference evidence="24 25" key="1">
    <citation type="journal article" date="2018" name="Nat. Ecol. Evol.">
        <title>Genomic signatures of mitonuclear coevolution across populations of Tigriopus californicus.</title>
        <authorList>
            <person name="Barreto F.S."/>
            <person name="Watson E.T."/>
            <person name="Lima T.G."/>
            <person name="Willett C.S."/>
            <person name="Edmands S."/>
            <person name="Li W."/>
            <person name="Burton R.S."/>
        </authorList>
    </citation>
    <scope>NUCLEOTIDE SEQUENCE [LARGE SCALE GENOMIC DNA]</scope>
    <source>
        <strain evidence="24 25">San Diego</strain>
    </source>
</reference>
<dbReference type="GO" id="GO:0000139">
    <property type="term" value="C:Golgi membrane"/>
    <property type="evidence" value="ECO:0007669"/>
    <property type="project" value="UniProtKB-SubCell"/>
</dbReference>
<keyword evidence="9 20" id="KW-0689">Ribosomal protein</keyword>
<comment type="subcellular location">
    <subcellularLocation>
        <location evidence="2">Endoplasmic reticulum membrane</location>
        <topology evidence="2">Multi-pass membrane protein</topology>
    </subcellularLocation>
    <subcellularLocation>
        <location evidence="1">Endosome membrane</location>
        <topology evidence="1">Multi-pass membrane protein</topology>
    </subcellularLocation>
    <subcellularLocation>
        <location evidence="3">Golgi apparatus membrane</location>
        <topology evidence="3">Multi-pass membrane protein</topology>
    </subcellularLocation>
    <subcellularLocation>
        <location evidence="18">Postsynaptic cell membrane</location>
        <topology evidence="18">Multi-pass membrane protein</topology>
    </subcellularLocation>
    <subcellularLocation>
        <location evidence="19">Presynaptic cell membrane</location>
        <topology evidence="19">Multi-pass membrane protein</topology>
    </subcellularLocation>
</comment>
<evidence type="ECO:0000256" key="4">
    <source>
        <dbReference type="ARBA" id="ARBA00008148"/>
    </source>
</evidence>
<evidence type="ECO:0000256" key="21">
    <source>
        <dbReference type="SAM" id="Phobius"/>
    </source>
</evidence>
<evidence type="ECO:0000256" key="19">
    <source>
        <dbReference type="ARBA" id="ARBA00034107"/>
    </source>
</evidence>
<dbReference type="PROSITE" id="PS01191">
    <property type="entry name" value="RIBOSOMAL_S3AE"/>
    <property type="match status" value="1"/>
</dbReference>
<keyword evidence="11" id="KW-0333">Golgi apparatus</keyword>
<evidence type="ECO:0000256" key="5">
    <source>
        <dbReference type="ARBA" id="ARBA00015887"/>
    </source>
</evidence>
<evidence type="ECO:0000256" key="2">
    <source>
        <dbReference type="ARBA" id="ARBA00004477"/>
    </source>
</evidence>
<evidence type="ECO:0000256" key="18">
    <source>
        <dbReference type="ARBA" id="ARBA00034104"/>
    </source>
</evidence>
<evidence type="ECO:0000256" key="12">
    <source>
        <dbReference type="ARBA" id="ARBA00023136"/>
    </source>
</evidence>
<evidence type="ECO:0000256" key="16">
    <source>
        <dbReference type="ARBA" id="ARBA00025339"/>
    </source>
</evidence>
<keyword evidence="8 21" id="KW-0812">Transmembrane</keyword>
<dbReference type="OMA" id="RCVFRNI"/>
<dbReference type="InterPro" id="IPR001593">
    <property type="entry name" value="Ribosomal_eS1"/>
</dbReference>
<evidence type="ECO:0000313" key="25">
    <source>
        <dbReference type="Proteomes" id="UP000318571"/>
    </source>
</evidence>
<dbReference type="GO" id="GO:0045211">
    <property type="term" value="C:postsynaptic membrane"/>
    <property type="evidence" value="ECO:0007669"/>
    <property type="project" value="UniProtKB-SubCell"/>
</dbReference>
<evidence type="ECO:0000256" key="6">
    <source>
        <dbReference type="ARBA" id="ARBA00022473"/>
    </source>
</evidence>
<feature type="transmembrane region" description="Helical" evidence="21">
    <location>
        <begin position="494"/>
        <end position="513"/>
    </location>
</feature>
<evidence type="ECO:0000256" key="8">
    <source>
        <dbReference type="ARBA" id="ARBA00022692"/>
    </source>
</evidence>
<evidence type="ECO:0000256" key="10">
    <source>
        <dbReference type="ARBA" id="ARBA00022989"/>
    </source>
</evidence>
<gene>
    <name evidence="24" type="ORF">TCAL_09017</name>
</gene>
<dbReference type="GO" id="GO:1990904">
    <property type="term" value="C:ribonucleoprotein complex"/>
    <property type="evidence" value="ECO:0007669"/>
    <property type="project" value="UniProtKB-KW"/>
</dbReference>
<comment type="caution">
    <text evidence="24">The sequence shown here is derived from an EMBL/GenBank/DDBJ whole genome shotgun (WGS) entry which is preliminary data.</text>
</comment>
<feature type="domain" description="Wntless GOLD" evidence="23">
    <location>
        <begin position="225"/>
        <end position="414"/>
    </location>
</feature>
<dbReference type="Pfam" id="PF06664">
    <property type="entry name" value="WLS-like_TM"/>
    <property type="match status" value="1"/>
</dbReference>
<feature type="transmembrane region" description="Helical" evidence="21">
    <location>
        <begin position="525"/>
        <end position="543"/>
    </location>
</feature>
<dbReference type="InterPro" id="IPR053936">
    <property type="entry name" value="WLS_GOLD"/>
</dbReference>
<dbReference type="InterPro" id="IPR009551">
    <property type="entry name" value="Wntless"/>
</dbReference>
<keyword evidence="6" id="KW-0217">Developmental protein</keyword>
<dbReference type="Pfam" id="PF01015">
    <property type="entry name" value="Ribosomal_S3Ae"/>
    <property type="match status" value="1"/>
</dbReference>
<dbReference type="STRING" id="6832.A0A553NF00"/>
<feature type="transmembrane region" description="Helical" evidence="21">
    <location>
        <begin position="625"/>
        <end position="644"/>
    </location>
</feature>
<dbReference type="GO" id="GO:0010008">
    <property type="term" value="C:endosome membrane"/>
    <property type="evidence" value="ECO:0007669"/>
    <property type="project" value="UniProtKB-SubCell"/>
</dbReference>
<keyword evidence="14" id="KW-0966">Cell projection</keyword>
<feature type="transmembrane region" description="Helical" evidence="21">
    <location>
        <begin position="664"/>
        <end position="685"/>
    </location>
</feature>
<evidence type="ECO:0000259" key="22">
    <source>
        <dbReference type="Pfam" id="PF06664"/>
    </source>
</evidence>
<dbReference type="InterPro" id="IPR047843">
    <property type="entry name" value="WLS-like_TM"/>
</dbReference>
<evidence type="ECO:0000256" key="11">
    <source>
        <dbReference type="ARBA" id="ARBA00023034"/>
    </source>
</evidence>
<dbReference type="AlphaFoldDB" id="A0A553NF00"/>
<evidence type="ECO:0000256" key="15">
    <source>
        <dbReference type="ARBA" id="ARBA00023274"/>
    </source>
</evidence>
<comment type="subunit">
    <text evidence="17">Interacts with wg; in the Golgi. Interacts with Vps35, a component of the retromer complex; wls stability is regulated by Vps35.</text>
</comment>
<keyword evidence="10 21" id="KW-1133">Transmembrane helix</keyword>
<keyword evidence="13" id="KW-0628">Postsynaptic cell membrane</keyword>
<dbReference type="PANTHER" id="PTHR13449">
    <property type="entry name" value="INTEGRAL MEMBRANE PROTEIN GPR177"/>
    <property type="match status" value="1"/>
</dbReference>
<dbReference type="GO" id="GO:0005840">
    <property type="term" value="C:ribosome"/>
    <property type="evidence" value="ECO:0007669"/>
    <property type="project" value="UniProtKB-KW"/>
</dbReference>
<dbReference type="PANTHER" id="PTHR13449:SF2">
    <property type="entry name" value="PROTEIN WNTLESS HOMOLOG"/>
    <property type="match status" value="1"/>
</dbReference>
<dbReference type="SMART" id="SM01397">
    <property type="entry name" value="Ribosomal_S3Ae"/>
    <property type="match status" value="1"/>
</dbReference>
<dbReference type="GO" id="GO:0006412">
    <property type="term" value="P:translation"/>
    <property type="evidence" value="ECO:0007669"/>
    <property type="project" value="InterPro"/>
</dbReference>
<dbReference type="GO" id="GO:0006886">
    <property type="term" value="P:intracellular protein transport"/>
    <property type="evidence" value="ECO:0007669"/>
    <property type="project" value="TreeGrafter"/>
</dbReference>
<evidence type="ECO:0000256" key="17">
    <source>
        <dbReference type="ARBA" id="ARBA00025880"/>
    </source>
</evidence>
<evidence type="ECO:0000256" key="1">
    <source>
        <dbReference type="ARBA" id="ARBA00004337"/>
    </source>
</evidence>
<comment type="similarity">
    <text evidence="4">Belongs to the wntless family.</text>
</comment>
<accession>A0A553NF00</accession>
<dbReference type="GO" id="GO:0003735">
    <property type="term" value="F:structural constituent of ribosome"/>
    <property type="evidence" value="ECO:0007669"/>
    <property type="project" value="InterPro"/>
</dbReference>
<keyword evidence="25" id="KW-1185">Reference proteome</keyword>
<dbReference type="GO" id="GO:0017147">
    <property type="term" value="F:Wnt-protein binding"/>
    <property type="evidence" value="ECO:0007669"/>
    <property type="project" value="InterPro"/>
</dbReference>
<evidence type="ECO:0000256" key="13">
    <source>
        <dbReference type="ARBA" id="ARBA00023257"/>
    </source>
</evidence>
<feature type="transmembrane region" description="Helical" evidence="21">
    <location>
        <begin position="421"/>
        <end position="441"/>
    </location>
</feature>
<dbReference type="GO" id="GO:0005789">
    <property type="term" value="C:endoplasmic reticulum membrane"/>
    <property type="evidence" value="ECO:0007669"/>
    <property type="project" value="UniProtKB-SubCell"/>
</dbReference>
<feature type="transmembrane region" description="Helical" evidence="21">
    <location>
        <begin position="568"/>
        <end position="592"/>
    </location>
</feature>
<comment type="similarity">
    <text evidence="20">Belongs to the eukaryotic ribosomal protein eS1 family.</text>
</comment>
<dbReference type="InterPro" id="IPR018281">
    <property type="entry name" value="Ribosomal_eS1_CS"/>
</dbReference>
<keyword evidence="7" id="KW-0879">Wnt signaling pathway</keyword>
<feature type="non-terminal residue" evidence="24">
    <location>
        <position position="1"/>
    </location>
</feature>
<keyword evidence="13" id="KW-0770">Synapse</keyword>
<name>A0A553NF00_TIGCA</name>
<proteinExistence type="inferred from homology"/>
<evidence type="ECO:0000256" key="9">
    <source>
        <dbReference type="ARBA" id="ARBA00022980"/>
    </source>
</evidence>
<keyword evidence="15 20" id="KW-0687">Ribonucleoprotein</keyword>
<keyword evidence="12 21" id="KW-0472">Membrane</keyword>
<organism evidence="24 25">
    <name type="scientific">Tigriopus californicus</name>
    <name type="common">Marine copepod</name>
    <dbReference type="NCBI Taxonomy" id="6832"/>
    <lineage>
        <taxon>Eukaryota</taxon>
        <taxon>Metazoa</taxon>
        <taxon>Ecdysozoa</taxon>
        <taxon>Arthropoda</taxon>
        <taxon>Crustacea</taxon>
        <taxon>Multicrustacea</taxon>
        <taxon>Hexanauplia</taxon>
        <taxon>Copepoda</taxon>
        <taxon>Harpacticoida</taxon>
        <taxon>Harpacticidae</taxon>
        <taxon>Tigriopus</taxon>
    </lineage>
</organism>
<dbReference type="GO" id="GO:0016055">
    <property type="term" value="P:Wnt signaling pathway"/>
    <property type="evidence" value="ECO:0007669"/>
    <property type="project" value="UniProtKB-KW"/>
</dbReference>